<protein>
    <submittedName>
        <fullName evidence="1">Peptidase C15, pyroglutamyl peptidase I-like protein</fullName>
    </submittedName>
</protein>
<dbReference type="EMBL" id="MU003496">
    <property type="protein sequence ID" value="KAF2475304.1"/>
    <property type="molecule type" value="Genomic_DNA"/>
</dbReference>
<dbReference type="Proteomes" id="UP000799755">
    <property type="component" value="Unassembled WGS sequence"/>
</dbReference>
<sequence length="242" mass="26695">MAAATSDQPIKVLITGFGPFQALHPYQTNPSWILASLLSPTLSSSFPNIPIRLLIPSTPMPAAYHKILVSAPQLIAQNDPDIVIHIGLAGDRDYFAVELGAQKEGYHDVPDIDRRVFTRVENKKGFGKEVGELRSGVDLESVVRVWGQRLKGLDMPAKEQGKSTGAGEGGNVDVRLSDDVGNFVCGFIYYVSLLEMQKKKGTRDVVFLHVPMLESKEEIGVGVRVTEELIRAVVEVWWEGRR</sequence>
<keyword evidence="2" id="KW-1185">Reference proteome</keyword>
<comment type="caution">
    <text evidence="1">The sequence shown here is derived from an EMBL/GenBank/DDBJ whole genome shotgun (WGS) entry which is preliminary data.</text>
</comment>
<evidence type="ECO:0000313" key="1">
    <source>
        <dbReference type="EMBL" id="KAF2475304.1"/>
    </source>
</evidence>
<proteinExistence type="predicted"/>
<gene>
    <name evidence="1" type="ORF">BDR25DRAFT_254213</name>
</gene>
<evidence type="ECO:0000313" key="2">
    <source>
        <dbReference type="Proteomes" id="UP000799755"/>
    </source>
</evidence>
<accession>A0ACB6R7R9</accession>
<organism evidence="1 2">
    <name type="scientific">Lindgomyces ingoldianus</name>
    <dbReference type="NCBI Taxonomy" id="673940"/>
    <lineage>
        <taxon>Eukaryota</taxon>
        <taxon>Fungi</taxon>
        <taxon>Dikarya</taxon>
        <taxon>Ascomycota</taxon>
        <taxon>Pezizomycotina</taxon>
        <taxon>Dothideomycetes</taxon>
        <taxon>Pleosporomycetidae</taxon>
        <taxon>Pleosporales</taxon>
        <taxon>Lindgomycetaceae</taxon>
        <taxon>Lindgomyces</taxon>
    </lineage>
</organism>
<reference evidence="1" key="1">
    <citation type="journal article" date="2020" name="Stud. Mycol.">
        <title>101 Dothideomycetes genomes: a test case for predicting lifestyles and emergence of pathogens.</title>
        <authorList>
            <person name="Haridas S."/>
            <person name="Albert R."/>
            <person name="Binder M."/>
            <person name="Bloem J."/>
            <person name="Labutti K."/>
            <person name="Salamov A."/>
            <person name="Andreopoulos B."/>
            <person name="Baker S."/>
            <person name="Barry K."/>
            <person name="Bills G."/>
            <person name="Bluhm B."/>
            <person name="Cannon C."/>
            <person name="Castanera R."/>
            <person name="Culley D."/>
            <person name="Daum C."/>
            <person name="Ezra D."/>
            <person name="Gonzalez J."/>
            <person name="Henrissat B."/>
            <person name="Kuo A."/>
            <person name="Liang C."/>
            <person name="Lipzen A."/>
            <person name="Lutzoni F."/>
            <person name="Magnuson J."/>
            <person name="Mondo S."/>
            <person name="Nolan M."/>
            <person name="Ohm R."/>
            <person name="Pangilinan J."/>
            <person name="Park H.-J."/>
            <person name="Ramirez L."/>
            <person name="Alfaro M."/>
            <person name="Sun H."/>
            <person name="Tritt A."/>
            <person name="Yoshinaga Y."/>
            <person name="Zwiers L.-H."/>
            <person name="Turgeon B."/>
            <person name="Goodwin S."/>
            <person name="Spatafora J."/>
            <person name="Crous P."/>
            <person name="Grigoriev I."/>
        </authorList>
    </citation>
    <scope>NUCLEOTIDE SEQUENCE</scope>
    <source>
        <strain evidence="1">ATCC 200398</strain>
    </source>
</reference>
<name>A0ACB6R7R9_9PLEO</name>